<evidence type="ECO:0000256" key="1">
    <source>
        <dbReference type="SAM" id="MobiDB-lite"/>
    </source>
</evidence>
<accession>A0AA40GGB8</accession>
<dbReference type="EMBL" id="JAHYIQ010000001">
    <property type="protein sequence ID" value="KAK1137336.1"/>
    <property type="molecule type" value="Genomic_DNA"/>
</dbReference>
<name>A0AA40GGB8_9HYME</name>
<dbReference type="AlphaFoldDB" id="A0AA40GGB8"/>
<evidence type="ECO:0000313" key="3">
    <source>
        <dbReference type="Proteomes" id="UP001177670"/>
    </source>
</evidence>
<proteinExistence type="predicted"/>
<comment type="caution">
    <text evidence="2">The sequence shown here is derived from an EMBL/GenBank/DDBJ whole genome shotgun (WGS) entry which is preliminary data.</text>
</comment>
<feature type="region of interest" description="Disordered" evidence="1">
    <location>
        <begin position="145"/>
        <end position="199"/>
    </location>
</feature>
<keyword evidence="3" id="KW-1185">Reference proteome</keyword>
<gene>
    <name evidence="2" type="ORF">K0M31_001848</name>
</gene>
<dbReference type="Proteomes" id="UP001177670">
    <property type="component" value="Unassembled WGS sequence"/>
</dbReference>
<organism evidence="2 3">
    <name type="scientific">Melipona bicolor</name>
    <dbReference type="NCBI Taxonomy" id="60889"/>
    <lineage>
        <taxon>Eukaryota</taxon>
        <taxon>Metazoa</taxon>
        <taxon>Ecdysozoa</taxon>
        <taxon>Arthropoda</taxon>
        <taxon>Hexapoda</taxon>
        <taxon>Insecta</taxon>
        <taxon>Pterygota</taxon>
        <taxon>Neoptera</taxon>
        <taxon>Endopterygota</taxon>
        <taxon>Hymenoptera</taxon>
        <taxon>Apocrita</taxon>
        <taxon>Aculeata</taxon>
        <taxon>Apoidea</taxon>
        <taxon>Anthophila</taxon>
        <taxon>Apidae</taxon>
        <taxon>Melipona</taxon>
    </lineage>
</organism>
<reference evidence="2" key="1">
    <citation type="submission" date="2021-10" db="EMBL/GenBank/DDBJ databases">
        <title>Melipona bicolor Genome sequencing and assembly.</title>
        <authorList>
            <person name="Araujo N.S."/>
            <person name="Arias M.C."/>
        </authorList>
    </citation>
    <scope>NUCLEOTIDE SEQUENCE</scope>
    <source>
        <strain evidence="2">USP_2M_L1-L4_2017</strain>
        <tissue evidence="2">Whole body</tissue>
    </source>
</reference>
<protein>
    <submittedName>
        <fullName evidence="2">Uncharacterized protein</fullName>
    </submittedName>
</protein>
<feature type="compositionally biased region" description="Pro residues" evidence="1">
    <location>
        <begin position="190"/>
        <end position="199"/>
    </location>
</feature>
<sequence length="199" mass="21710">MQASNKEEGRGIVHEECSATSTHPGCVNTQRSTGDQAKACISNIMIPRGSGTGCHTLTSKKEKSGKILRSWSFPMGINEGAGYDLAQHRLTEYPVFEEQHRSLMDVIGQNLSLPAVIGALLEDENKRNALVGFCDIIVETKGQRRGAGSQRIRRDRKGGRGDLVLDTTIQTKWSQDRDCPAPDNSTSCQGPPPLFLSND</sequence>
<evidence type="ECO:0000313" key="2">
    <source>
        <dbReference type="EMBL" id="KAK1137336.1"/>
    </source>
</evidence>